<dbReference type="EMBL" id="BAAAQX010000069">
    <property type="protein sequence ID" value="GAA2216422.1"/>
    <property type="molecule type" value="Genomic_DNA"/>
</dbReference>
<dbReference type="PANTHER" id="PTHR43303:SF4">
    <property type="entry name" value="NADPH DEHYDROGENASE C23G7.10C-RELATED"/>
    <property type="match status" value="1"/>
</dbReference>
<feature type="compositionally biased region" description="Basic residues" evidence="6">
    <location>
        <begin position="106"/>
        <end position="117"/>
    </location>
</feature>
<evidence type="ECO:0000256" key="6">
    <source>
        <dbReference type="SAM" id="MobiDB-lite"/>
    </source>
</evidence>
<organism evidence="8 9">
    <name type="scientific">Nonomuraea monospora</name>
    <dbReference type="NCBI Taxonomy" id="568818"/>
    <lineage>
        <taxon>Bacteria</taxon>
        <taxon>Bacillati</taxon>
        <taxon>Actinomycetota</taxon>
        <taxon>Actinomycetes</taxon>
        <taxon>Streptosporangiales</taxon>
        <taxon>Streptosporangiaceae</taxon>
        <taxon>Nonomuraea</taxon>
    </lineage>
</organism>
<accession>A0ABP5PXF8</accession>
<evidence type="ECO:0000313" key="9">
    <source>
        <dbReference type="Proteomes" id="UP001499843"/>
    </source>
</evidence>
<reference evidence="9" key="1">
    <citation type="journal article" date="2019" name="Int. J. Syst. Evol. Microbiol.">
        <title>The Global Catalogue of Microorganisms (GCM) 10K type strain sequencing project: providing services to taxonomists for standard genome sequencing and annotation.</title>
        <authorList>
            <consortium name="The Broad Institute Genomics Platform"/>
            <consortium name="The Broad Institute Genome Sequencing Center for Infectious Disease"/>
            <person name="Wu L."/>
            <person name="Ma J."/>
        </authorList>
    </citation>
    <scope>NUCLEOTIDE SEQUENCE [LARGE SCALE GENOMIC DNA]</scope>
    <source>
        <strain evidence="9">JCM 16114</strain>
    </source>
</reference>
<dbReference type="SUPFAM" id="SSF51395">
    <property type="entry name" value="FMN-linked oxidoreductases"/>
    <property type="match status" value="1"/>
</dbReference>
<dbReference type="InterPro" id="IPR001155">
    <property type="entry name" value="OxRdtase_FMN_N"/>
</dbReference>
<dbReference type="Proteomes" id="UP001499843">
    <property type="component" value="Unassembled WGS sequence"/>
</dbReference>
<dbReference type="Pfam" id="PF00724">
    <property type="entry name" value="Oxidored_FMN"/>
    <property type="match status" value="1"/>
</dbReference>
<dbReference type="InterPro" id="IPR013785">
    <property type="entry name" value="Aldolase_TIM"/>
</dbReference>
<evidence type="ECO:0000256" key="2">
    <source>
        <dbReference type="ARBA" id="ARBA00022630"/>
    </source>
</evidence>
<dbReference type="PANTHER" id="PTHR43303">
    <property type="entry name" value="NADPH DEHYDROGENASE C23G7.10C-RELATED"/>
    <property type="match status" value="1"/>
</dbReference>
<evidence type="ECO:0000256" key="5">
    <source>
        <dbReference type="ARBA" id="ARBA00023002"/>
    </source>
</evidence>
<keyword evidence="5" id="KW-0560">Oxidoreductase</keyword>
<evidence type="ECO:0000256" key="4">
    <source>
        <dbReference type="ARBA" id="ARBA00022857"/>
    </source>
</evidence>
<evidence type="ECO:0000259" key="7">
    <source>
        <dbReference type="Pfam" id="PF00724"/>
    </source>
</evidence>
<evidence type="ECO:0000256" key="3">
    <source>
        <dbReference type="ARBA" id="ARBA00022643"/>
    </source>
</evidence>
<keyword evidence="3" id="KW-0288">FMN</keyword>
<keyword evidence="4" id="KW-0521">NADP</keyword>
<comment type="caution">
    <text evidence="8">The sequence shown here is derived from an EMBL/GenBank/DDBJ whole genome shotgun (WGS) entry which is preliminary data.</text>
</comment>
<comment type="cofactor">
    <cofactor evidence="1">
        <name>FMN</name>
        <dbReference type="ChEBI" id="CHEBI:58210"/>
    </cofactor>
</comment>
<gene>
    <name evidence="8" type="ORF">GCM10009850_118910</name>
</gene>
<sequence length="200" mass="21632">MKGAHVHVRRRLNANGAFAKTRQPRAIPVDEVTIELCAHYQFERASIAGDTGDADRRDPHGQRCGPASDRAAAAAWEGDGMNPGPAEEALDDGEEALQSDIDPRRRPAGRLQRRQRPGARVVAGPGYQVPFAQRVRDEVGMPVAAVGLITESAQAEEIVASGRADAVLLGREFLRDPYWARRAAKELGGEVAAPAQYHRA</sequence>
<proteinExistence type="predicted"/>
<evidence type="ECO:0000313" key="8">
    <source>
        <dbReference type="EMBL" id="GAA2216422.1"/>
    </source>
</evidence>
<dbReference type="Gene3D" id="3.20.20.70">
    <property type="entry name" value="Aldolase class I"/>
    <property type="match status" value="1"/>
</dbReference>
<keyword evidence="2" id="KW-0285">Flavoprotein</keyword>
<keyword evidence="9" id="KW-1185">Reference proteome</keyword>
<name>A0ABP5PXF8_9ACTN</name>
<protein>
    <recommendedName>
        <fullName evidence="7">NADH:flavin oxidoreductase/NADH oxidase N-terminal domain-containing protein</fullName>
    </recommendedName>
</protein>
<feature type="domain" description="NADH:flavin oxidoreductase/NADH oxidase N-terminal" evidence="7">
    <location>
        <begin position="127"/>
        <end position="187"/>
    </location>
</feature>
<dbReference type="InterPro" id="IPR044152">
    <property type="entry name" value="YqjM-like"/>
</dbReference>
<evidence type="ECO:0000256" key="1">
    <source>
        <dbReference type="ARBA" id="ARBA00001917"/>
    </source>
</evidence>
<feature type="region of interest" description="Disordered" evidence="6">
    <location>
        <begin position="49"/>
        <end position="119"/>
    </location>
</feature>
<feature type="compositionally biased region" description="Acidic residues" evidence="6">
    <location>
        <begin position="88"/>
        <end position="97"/>
    </location>
</feature>